<feature type="binding site" evidence="6">
    <location>
        <position position="139"/>
    </location>
    <ligand>
        <name>Zn(2+)</name>
        <dbReference type="ChEBI" id="CHEBI:29105"/>
        <label>1</label>
    </ligand>
</feature>
<feature type="binding site" evidence="6">
    <location>
        <position position="240"/>
    </location>
    <ligand>
        <name>Zn(2+)</name>
        <dbReference type="ChEBI" id="CHEBI:29105"/>
        <label>2</label>
    </ligand>
</feature>
<dbReference type="InterPro" id="IPR024884">
    <property type="entry name" value="NAPE-PLD"/>
</dbReference>
<evidence type="ECO:0000256" key="1">
    <source>
        <dbReference type="ARBA" id="ARBA00010127"/>
    </source>
</evidence>
<evidence type="ECO:0000256" key="7">
    <source>
        <dbReference type="SAM" id="MobiDB-lite"/>
    </source>
</evidence>
<keyword evidence="3" id="KW-0443">Lipid metabolism</keyword>
<dbReference type="Proteomes" id="UP000267096">
    <property type="component" value="Unassembled WGS sequence"/>
</dbReference>
<gene>
    <name evidence="9" type="ORF">ASIM_LOCUS10052</name>
</gene>
<dbReference type="AlphaFoldDB" id="A0A0M3JRG4"/>
<dbReference type="GO" id="GO:0070290">
    <property type="term" value="F:N-acylphosphatidylethanolamine-specific phospholipase D activity"/>
    <property type="evidence" value="ECO:0007669"/>
    <property type="project" value="UniProtKB-EC"/>
</dbReference>
<dbReference type="WBParaSite" id="ASIM_0001032101-mRNA-1">
    <property type="protein sequence ID" value="ASIM_0001032101-mRNA-1"/>
    <property type="gene ID" value="ASIM_0001032101"/>
</dbReference>
<dbReference type="Gene3D" id="3.60.15.10">
    <property type="entry name" value="Ribonuclease Z/Hydroxyacylglutathione hydrolase-like"/>
    <property type="match status" value="1"/>
</dbReference>
<sequence length="363" mass="41457">MSESSGSDRWEFEEPRFDGSRFGNPASFTDWTGVPGPIALFKWKFVEKDDSKLPSDEVLDETLPVQRPDFNRKQSSKLALTWLGHATVLVQMGAINFITDPVWSPRASPIQVAFGPRRYRPPPIELEQLPELDFGVISHNHYDHLDAKSVRRLSELFPRMLWFVPLGVKLWMMNNGIPAANVHEMNWGDHQKFDFNGTQAEIWCIPAQHWSQRGILDRFKTLWSGWAVVGEERKFYFAGDTGYCEREFDVLGKKLGPFDLAAIPIGCYAPRWFMKPQHINVTEAVKIHQKICAKKSIAIHWGTYEMGSNEAYLEPPRLLKEEVQRAGLKAADFTSLSHGETWREGEETSSDSSQPESSSRSEN</sequence>
<evidence type="ECO:0000259" key="8">
    <source>
        <dbReference type="Pfam" id="PF12706"/>
    </source>
</evidence>
<dbReference type="InterPro" id="IPR001279">
    <property type="entry name" value="Metallo-B-lactamas"/>
</dbReference>
<dbReference type="PIRSF" id="PIRSF038896">
    <property type="entry name" value="NAPE-PLD"/>
    <property type="match status" value="1"/>
</dbReference>
<feature type="compositionally biased region" description="Basic and acidic residues" evidence="7">
    <location>
        <begin position="1"/>
        <end position="19"/>
    </location>
</feature>
<feature type="region of interest" description="Disordered" evidence="7">
    <location>
        <begin position="1"/>
        <end position="24"/>
    </location>
</feature>
<evidence type="ECO:0000256" key="2">
    <source>
        <dbReference type="ARBA" id="ARBA00012279"/>
    </source>
</evidence>
<dbReference type="OrthoDB" id="332863at2759"/>
<evidence type="ECO:0000256" key="3">
    <source>
        <dbReference type="ARBA" id="ARBA00022668"/>
    </source>
</evidence>
<accession>A0A0M3JRG4</accession>
<dbReference type="GO" id="GO:0009395">
    <property type="term" value="P:phospholipid catabolic process"/>
    <property type="evidence" value="ECO:0007669"/>
    <property type="project" value="UniProtKB-KW"/>
</dbReference>
<feature type="binding site" evidence="6">
    <location>
        <position position="143"/>
    </location>
    <ligand>
        <name>Zn(2+)</name>
        <dbReference type="ChEBI" id="CHEBI:29105"/>
        <label>2</label>
    </ligand>
</feature>
<dbReference type="EMBL" id="UYRR01030981">
    <property type="protein sequence ID" value="VDK42258.1"/>
    <property type="molecule type" value="Genomic_DNA"/>
</dbReference>
<keyword evidence="3" id="KW-1208">Phospholipid metabolism</keyword>
<dbReference type="InterPro" id="IPR036866">
    <property type="entry name" value="RibonucZ/Hydroxyglut_hydro"/>
</dbReference>
<comment type="cofactor">
    <cofactor evidence="6">
        <name>Zn(2+)</name>
        <dbReference type="ChEBI" id="CHEBI:29105"/>
    </cofactor>
    <text evidence="6">Binds 2 zinc divalent cations per subunit.</text>
</comment>
<comment type="catalytic activity">
    <reaction evidence="4">
        <text>N-(5Z,8Z,11Z,14Z-eicosatetraenoyl)-1,2-di-(9Z-octadecenoyl)-sn-glycero-3-phosphoethanolamine + H2O = N-(5Z,8Z,11Z,14Z-eicosatetraenoyl)-ethanolamine + 1,2-di-(9Z-octadecenoyl)-sn-glycero-3-phosphate + H(+)</text>
        <dbReference type="Rhea" id="RHEA:45528"/>
        <dbReference type="ChEBI" id="CHEBI:2700"/>
        <dbReference type="ChEBI" id="CHEBI:15377"/>
        <dbReference type="ChEBI" id="CHEBI:15378"/>
        <dbReference type="ChEBI" id="CHEBI:74546"/>
        <dbReference type="ChEBI" id="CHEBI:85277"/>
    </reaction>
    <physiologicalReaction direction="left-to-right" evidence="4">
        <dbReference type="Rhea" id="RHEA:45529"/>
    </physiologicalReaction>
</comment>
<protein>
    <recommendedName>
        <fullName evidence="2">N-acetylphosphatidylethanolamine-hydrolyzing phospholipase D</fullName>
        <ecNumber evidence="2">3.1.4.54</ecNumber>
    </recommendedName>
</protein>
<feature type="domain" description="Metallo-beta-lactamase" evidence="8">
    <location>
        <begin position="96"/>
        <end position="301"/>
    </location>
</feature>
<dbReference type="GO" id="GO:0008270">
    <property type="term" value="F:zinc ion binding"/>
    <property type="evidence" value="ECO:0007669"/>
    <property type="project" value="InterPro"/>
</dbReference>
<evidence type="ECO:0000313" key="10">
    <source>
        <dbReference type="Proteomes" id="UP000267096"/>
    </source>
</evidence>
<keyword evidence="6" id="KW-0862">Zinc</keyword>
<keyword evidence="3" id="KW-0442">Lipid degradation</keyword>
<feature type="binding site" evidence="6">
    <location>
        <position position="209"/>
    </location>
    <ligand>
        <name>Zn(2+)</name>
        <dbReference type="ChEBI" id="CHEBI:29105"/>
        <label>1</label>
    </ligand>
</feature>
<reference evidence="9 10" key="2">
    <citation type="submission" date="2018-11" db="EMBL/GenBank/DDBJ databases">
        <authorList>
            <consortium name="Pathogen Informatics"/>
        </authorList>
    </citation>
    <scope>NUCLEOTIDE SEQUENCE [LARGE SCALE GENOMIC DNA]</scope>
</reference>
<keyword evidence="6" id="KW-0479">Metal-binding</keyword>
<name>A0A0M3JRG4_ANISI</name>
<reference evidence="11" key="1">
    <citation type="submission" date="2017-02" db="UniProtKB">
        <authorList>
            <consortium name="WormBaseParasite"/>
        </authorList>
    </citation>
    <scope>IDENTIFICATION</scope>
</reference>
<dbReference type="Pfam" id="PF12706">
    <property type="entry name" value="Lactamase_B_2"/>
    <property type="match status" value="1"/>
</dbReference>
<evidence type="ECO:0000256" key="5">
    <source>
        <dbReference type="PIRSR" id="PIRSR038896-50"/>
    </source>
</evidence>
<evidence type="ECO:0000256" key="6">
    <source>
        <dbReference type="PIRSR" id="PIRSR038896-51"/>
    </source>
</evidence>
<keyword evidence="10" id="KW-1185">Reference proteome</keyword>
<evidence type="ECO:0000256" key="4">
    <source>
        <dbReference type="ARBA" id="ARBA00048025"/>
    </source>
</evidence>
<comment type="similarity">
    <text evidence="1">Belongs to the NAPE-PLD family.</text>
</comment>
<feature type="binding site" evidence="5">
    <location>
        <position position="278"/>
    </location>
    <ligand>
        <name>an N-acyl-1,2-diacyl-sn-glycero-3-phosphoethanolamine</name>
        <dbReference type="ChEBI" id="CHEBI:62537"/>
    </ligand>
</feature>
<feature type="binding site" evidence="6">
    <location>
        <position position="141"/>
    </location>
    <ligand>
        <name>Zn(2+)</name>
        <dbReference type="ChEBI" id="CHEBI:29105"/>
        <label>1</label>
    </ligand>
</feature>
<dbReference type="EC" id="3.1.4.54" evidence="2"/>
<dbReference type="PANTHER" id="PTHR15032:SF4">
    <property type="entry name" value="N-ACYL-PHOSPHATIDYLETHANOLAMINE-HYDROLYZING PHOSPHOLIPASE D"/>
    <property type="match status" value="1"/>
</dbReference>
<feature type="region of interest" description="Disordered" evidence="7">
    <location>
        <begin position="336"/>
        <end position="363"/>
    </location>
</feature>
<feature type="compositionally biased region" description="Low complexity" evidence="7">
    <location>
        <begin position="350"/>
        <end position="363"/>
    </location>
</feature>
<dbReference type="PANTHER" id="PTHR15032">
    <property type="entry name" value="N-ACYL-PHOSPHATIDYLETHANOLAMINE-HYDROLYZING PHOSPHOLIPASE D"/>
    <property type="match status" value="1"/>
</dbReference>
<feature type="binding site" evidence="5">
    <location>
        <position position="142"/>
    </location>
    <ligand>
        <name>an N-acyl-1,2-diacyl-sn-glycero-3-phosphoethanolamine</name>
        <dbReference type="ChEBI" id="CHEBI:62537"/>
    </ligand>
</feature>
<feature type="binding site" evidence="6">
    <location>
        <position position="144"/>
    </location>
    <ligand>
        <name>Zn(2+)</name>
        <dbReference type="ChEBI" id="CHEBI:29105"/>
        <label>2</label>
    </ligand>
</feature>
<dbReference type="GO" id="GO:0005737">
    <property type="term" value="C:cytoplasm"/>
    <property type="evidence" value="ECO:0007669"/>
    <property type="project" value="TreeGrafter"/>
</dbReference>
<feature type="binding site" evidence="6">
    <location>
        <position position="240"/>
    </location>
    <ligand>
        <name>Zn(2+)</name>
        <dbReference type="ChEBI" id="CHEBI:29105"/>
        <label>1</label>
    </ligand>
</feature>
<evidence type="ECO:0000313" key="9">
    <source>
        <dbReference type="EMBL" id="VDK42258.1"/>
    </source>
</evidence>
<evidence type="ECO:0000313" key="11">
    <source>
        <dbReference type="WBParaSite" id="ASIM_0001032101-mRNA-1"/>
    </source>
</evidence>
<dbReference type="GO" id="GO:0070292">
    <property type="term" value="P:N-acylphosphatidylethanolamine metabolic process"/>
    <property type="evidence" value="ECO:0007669"/>
    <property type="project" value="TreeGrafter"/>
</dbReference>
<feature type="binding site" evidence="6">
    <location>
        <position position="300"/>
    </location>
    <ligand>
        <name>Zn(2+)</name>
        <dbReference type="ChEBI" id="CHEBI:29105"/>
        <label>2</label>
    </ligand>
</feature>
<proteinExistence type="inferred from homology"/>
<dbReference type="GO" id="GO:0070291">
    <property type="term" value="P:N-acylethanolamine metabolic process"/>
    <property type="evidence" value="ECO:0007669"/>
    <property type="project" value="TreeGrafter"/>
</dbReference>
<dbReference type="SUPFAM" id="SSF56281">
    <property type="entry name" value="Metallo-hydrolase/oxidoreductase"/>
    <property type="match status" value="1"/>
</dbReference>
<keyword evidence="3" id="KW-0595">Phospholipid degradation</keyword>
<organism evidence="11">
    <name type="scientific">Anisakis simplex</name>
    <name type="common">Herring worm</name>
    <dbReference type="NCBI Taxonomy" id="6269"/>
    <lineage>
        <taxon>Eukaryota</taxon>
        <taxon>Metazoa</taxon>
        <taxon>Ecdysozoa</taxon>
        <taxon>Nematoda</taxon>
        <taxon>Chromadorea</taxon>
        <taxon>Rhabditida</taxon>
        <taxon>Spirurina</taxon>
        <taxon>Ascaridomorpha</taxon>
        <taxon>Ascaridoidea</taxon>
        <taxon>Anisakidae</taxon>
        <taxon>Anisakis</taxon>
        <taxon>Anisakis simplex complex</taxon>
    </lineage>
</organism>